<dbReference type="GO" id="GO:0010181">
    <property type="term" value="F:FMN binding"/>
    <property type="evidence" value="ECO:0007669"/>
    <property type="project" value="InterPro"/>
</dbReference>
<protein>
    <recommendedName>
        <fullName evidence="1">Flavodoxin-like domain-containing protein</fullName>
    </recommendedName>
</protein>
<dbReference type="Proteomes" id="UP000194933">
    <property type="component" value="Unassembled WGS sequence"/>
</dbReference>
<sequence length="170" mass="19281">MKAAVVFFSRAGENFINGKTKKIAIGNTEVVAQKVAALLDTECIKLKEVERYPEKYEEAVKRAENEKKQLSRITYHPIDLERSEIDALFLGYPNWWGSYPQIIASFLADFNTEGLEIYPFCTHEGSAFGHSLADLRKQCPKAKINGGLPIRGSRVERSDLAIENWLLPYK</sequence>
<dbReference type="Pfam" id="PF12682">
    <property type="entry name" value="Flavodoxin_4"/>
    <property type="match status" value="1"/>
</dbReference>
<dbReference type="GO" id="GO:0016651">
    <property type="term" value="F:oxidoreductase activity, acting on NAD(P)H"/>
    <property type="evidence" value="ECO:0007669"/>
    <property type="project" value="UniProtKB-ARBA"/>
</dbReference>
<dbReference type="EMBL" id="NGMO01000001">
    <property type="protein sequence ID" value="OTP12411.1"/>
    <property type="molecule type" value="Genomic_DNA"/>
</dbReference>
<dbReference type="PANTHER" id="PTHR39201">
    <property type="entry name" value="EXPORTED PROTEIN-RELATED"/>
    <property type="match status" value="1"/>
</dbReference>
<organism evidence="2 3">
    <name type="scientific">Candidatus Enterococcus wittei</name>
    <dbReference type="NCBI Taxonomy" id="1987383"/>
    <lineage>
        <taxon>Bacteria</taxon>
        <taxon>Bacillati</taxon>
        <taxon>Bacillota</taxon>
        <taxon>Bacilli</taxon>
        <taxon>Lactobacillales</taxon>
        <taxon>Enterococcaceae</taxon>
        <taxon>Enterococcus</taxon>
    </lineage>
</organism>
<proteinExistence type="predicted"/>
<evidence type="ECO:0000313" key="3">
    <source>
        <dbReference type="Proteomes" id="UP000194933"/>
    </source>
</evidence>
<keyword evidence="3" id="KW-1185">Reference proteome</keyword>
<name>A0A2C9XQF5_9ENTE</name>
<evidence type="ECO:0000259" key="1">
    <source>
        <dbReference type="Pfam" id="PF12682"/>
    </source>
</evidence>
<evidence type="ECO:0000313" key="2">
    <source>
        <dbReference type="EMBL" id="OTP12411.1"/>
    </source>
</evidence>
<dbReference type="Gene3D" id="3.40.50.360">
    <property type="match status" value="1"/>
</dbReference>
<comment type="caution">
    <text evidence="2">The sequence shown here is derived from an EMBL/GenBank/DDBJ whole genome shotgun (WGS) entry which is preliminary data.</text>
</comment>
<dbReference type="PANTHER" id="PTHR39201:SF1">
    <property type="entry name" value="FLAVODOXIN-LIKE DOMAIN-CONTAINING PROTEIN"/>
    <property type="match status" value="1"/>
</dbReference>
<dbReference type="STRING" id="1987383.A5844_000644"/>
<dbReference type="AlphaFoldDB" id="A0A2C9XQF5"/>
<dbReference type="InterPro" id="IPR029039">
    <property type="entry name" value="Flavoprotein-like_sf"/>
</dbReference>
<accession>A0A2C9XQF5</accession>
<dbReference type="RefSeq" id="WP_086283864.1">
    <property type="nucleotide sequence ID" value="NZ_NGMO01000001.1"/>
</dbReference>
<dbReference type="InterPro" id="IPR008254">
    <property type="entry name" value="Flavodoxin/NO_synth"/>
</dbReference>
<feature type="domain" description="Flavodoxin-like" evidence="1">
    <location>
        <begin position="24"/>
        <end position="155"/>
    </location>
</feature>
<reference evidence="2 3" key="1">
    <citation type="submission" date="2017-05" db="EMBL/GenBank/DDBJ databases">
        <title>The Genome Sequence of Enterococcus sp. 10A9_DIV0425.</title>
        <authorList>
            <consortium name="The Broad Institute Genomics Platform"/>
            <consortium name="The Broad Institute Genomic Center for Infectious Diseases"/>
            <person name="Earl A."/>
            <person name="Manson A."/>
            <person name="Schwartman J."/>
            <person name="Gilmore M."/>
            <person name="Abouelleil A."/>
            <person name="Cao P."/>
            <person name="Chapman S."/>
            <person name="Cusick C."/>
            <person name="Shea T."/>
            <person name="Young S."/>
            <person name="Neafsey D."/>
            <person name="Nusbaum C."/>
            <person name="Birren B."/>
        </authorList>
    </citation>
    <scope>NUCLEOTIDE SEQUENCE [LARGE SCALE GENOMIC DNA]</scope>
    <source>
        <strain evidence="2 3">10A9_DIV0425</strain>
    </source>
</reference>
<dbReference type="SUPFAM" id="SSF52218">
    <property type="entry name" value="Flavoproteins"/>
    <property type="match status" value="1"/>
</dbReference>
<gene>
    <name evidence="2" type="ORF">A5844_000644</name>
</gene>